<feature type="transmembrane region" description="Helical" evidence="11">
    <location>
        <begin position="139"/>
        <end position="160"/>
    </location>
</feature>
<dbReference type="HOGENOM" id="CLU_009579_16_0_1"/>
<evidence type="ECO:0000256" key="10">
    <source>
        <dbReference type="SAM" id="MobiDB-lite"/>
    </source>
</evidence>
<proteinExistence type="predicted"/>
<keyword evidence="14" id="KW-1185">Reference proteome</keyword>
<evidence type="ECO:0000256" key="4">
    <source>
        <dbReference type="ARBA" id="ARBA00022989"/>
    </source>
</evidence>
<comment type="subcellular location">
    <subcellularLocation>
        <location evidence="1">Cell membrane</location>
        <topology evidence="1">Multi-pass membrane protein</topology>
    </subcellularLocation>
</comment>
<protein>
    <recommendedName>
        <fullName evidence="12">G-protein coupled receptors family 1 profile domain-containing protein</fullName>
    </recommendedName>
</protein>
<keyword evidence="3 11" id="KW-0812">Transmembrane</keyword>
<dbReference type="InterPro" id="IPR017452">
    <property type="entry name" value="GPCR_Rhodpsn_7TM"/>
</dbReference>
<feature type="transmembrane region" description="Helical" evidence="11">
    <location>
        <begin position="59"/>
        <end position="81"/>
    </location>
</feature>
<evidence type="ECO:0000256" key="8">
    <source>
        <dbReference type="ARBA" id="ARBA00023180"/>
    </source>
</evidence>
<dbReference type="InParanoid" id="A7S1Q8"/>
<keyword evidence="8" id="KW-0325">Glycoprotein</keyword>
<feature type="domain" description="G-protein coupled receptors family 1 profile" evidence="12">
    <location>
        <begin position="37"/>
        <end position="300"/>
    </location>
</feature>
<dbReference type="CDD" id="cd00637">
    <property type="entry name" value="7tm_classA_rhodopsin-like"/>
    <property type="match status" value="1"/>
</dbReference>
<evidence type="ECO:0000313" key="14">
    <source>
        <dbReference type="Proteomes" id="UP000001593"/>
    </source>
</evidence>
<keyword evidence="9" id="KW-0807">Transducer</keyword>
<keyword evidence="5" id="KW-0297">G-protein coupled receptor</keyword>
<evidence type="ECO:0000256" key="9">
    <source>
        <dbReference type="ARBA" id="ARBA00023224"/>
    </source>
</evidence>
<dbReference type="KEGG" id="nve:5514265"/>
<keyword evidence="4 11" id="KW-1133">Transmembrane helix</keyword>
<dbReference type="GO" id="GO:0007186">
    <property type="term" value="P:G protein-coupled receptor signaling pathway"/>
    <property type="evidence" value="ECO:0000318"/>
    <property type="project" value="GO_Central"/>
</dbReference>
<evidence type="ECO:0000256" key="5">
    <source>
        <dbReference type="ARBA" id="ARBA00023040"/>
    </source>
</evidence>
<dbReference type="GO" id="GO:0001609">
    <property type="term" value="F:G protein-coupled adenosine receptor activity"/>
    <property type="evidence" value="ECO:0000318"/>
    <property type="project" value="GO_Central"/>
</dbReference>
<evidence type="ECO:0000256" key="2">
    <source>
        <dbReference type="ARBA" id="ARBA00022475"/>
    </source>
</evidence>
<feature type="transmembrane region" description="Helical" evidence="11">
    <location>
        <begin position="20"/>
        <end position="47"/>
    </location>
</feature>
<feature type="transmembrane region" description="Helical" evidence="11">
    <location>
        <begin position="249"/>
        <end position="269"/>
    </location>
</feature>
<dbReference type="STRING" id="45351.A7S1Q8"/>
<dbReference type="eggNOG" id="KOG3656">
    <property type="taxonomic scope" value="Eukaryota"/>
</dbReference>
<keyword evidence="6 11" id="KW-0472">Membrane</keyword>
<dbReference type="PANTHER" id="PTHR24246:SF27">
    <property type="entry name" value="ADENOSINE RECEPTOR, ISOFORM A"/>
    <property type="match status" value="1"/>
</dbReference>
<gene>
    <name evidence="13" type="ORF">NEMVEDRAFT_v1g205446</name>
</gene>
<feature type="region of interest" description="Disordered" evidence="10">
    <location>
        <begin position="205"/>
        <end position="239"/>
    </location>
</feature>
<evidence type="ECO:0000256" key="3">
    <source>
        <dbReference type="ARBA" id="ARBA00022692"/>
    </source>
</evidence>
<evidence type="ECO:0000256" key="11">
    <source>
        <dbReference type="SAM" id="Phobius"/>
    </source>
</evidence>
<keyword evidence="7" id="KW-0675">Receptor</keyword>
<name>A7S1Q8_NEMVE</name>
<evidence type="ECO:0000256" key="1">
    <source>
        <dbReference type="ARBA" id="ARBA00004651"/>
    </source>
</evidence>
<evidence type="ECO:0000259" key="12">
    <source>
        <dbReference type="PROSITE" id="PS50262"/>
    </source>
</evidence>
<evidence type="ECO:0000256" key="6">
    <source>
        <dbReference type="ARBA" id="ARBA00023136"/>
    </source>
</evidence>
<feature type="transmembrane region" description="Helical" evidence="11">
    <location>
        <begin position="101"/>
        <end position="119"/>
    </location>
</feature>
<evidence type="ECO:0000256" key="7">
    <source>
        <dbReference type="ARBA" id="ARBA00023170"/>
    </source>
</evidence>
<dbReference type="PhylomeDB" id="A7S1Q8"/>
<evidence type="ECO:0000313" key="13">
    <source>
        <dbReference type="EMBL" id="EDO42359.1"/>
    </source>
</evidence>
<dbReference type="EMBL" id="DS469565">
    <property type="protein sequence ID" value="EDO42359.1"/>
    <property type="molecule type" value="Genomic_DNA"/>
</dbReference>
<reference evidence="13 14" key="1">
    <citation type="journal article" date="2007" name="Science">
        <title>Sea anemone genome reveals ancestral eumetazoan gene repertoire and genomic organization.</title>
        <authorList>
            <person name="Putnam N.H."/>
            <person name="Srivastava M."/>
            <person name="Hellsten U."/>
            <person name="Dirks B."/>
            <person name="Chapman J."/>
            <person name="Salamov A."/>
            <person name="Terry A."/>
            <person name="Shapiro H."/>
            <person name="Lindquist E."/>
            <person name="Kapitonov V.V."/>
            <person name="Jurka J."/>
            <person name="Genikhovich G."/>
            <person name="Grigoriev I.V."/>
            <person name="Lucas S.M."/>
            <person name="Steele R.E."/>
            <person name="Finnerty J.R."/>
            <person name="Technau U."/>
            <person name="Martindale M.Q."/>
            <person name="Rokhsar D.S."/>
        </authorList>
    </citation>
    <scope>NUCLEOTIDE SEQUENCE [LARGE SCALE GENOMIC DNA]</scope>
    <source>
        <strain evidence="14">CH2 X CH6</strain>
    </source>
</reference>
<dbReference type="OMA" id="MPLYSAF"/>
<dbReference type="Proteomes" id="UP000001593">
    <property type="component" value="Unassembled WGS sequence"/>
</dbReference>
<dbReference type="InterPro" id="IPR000276">
    <property type="entry name" value="GPCR_Rhodpsn"/>
</dbReference>
<dbReference type="OrthoDB" id="9445642at2759"/>
<dbReference type="PANTHER" id="PTHR24246">
    <property type="entry name" value="OLFACTORY RECEPTOR AND ADENOSINE RECEPTOR"/>
    <property type="match status" value="1"/>
</dbReference>
<feature type="compositionally biased region" description="Polar residues" evidence="10">
    <location>
        <begin position="216"/>
        <end position="239"/>
    </location>
</feature>
<dbReference type="SUPFAM" id="SSF81321">
    <property type="entry name" value="Family A G protein-coupled receptor-like"/>
    <property type="match status" value="1"/>
</dbReference>
<dbReference type="PRINTS" id="PR00237">
    <property type="entry name" value="GPCRRHODOPSN"/>
</dbReference>
<keyword evidence="2" id="KW-1003">Cell membrane</keyword>
<dbReference type="AlphaFoldDB" id="A7S1Q8"/>
<sequence length="341" mass="38612">MEFSNSTRQNATSPVQQGQLVSWGAAFGVVGLLVFATNLLTLVIYGLNSRLRRRSVYCLMNLAAADLLVGLLAMPLYSAFLLLDNDFFVRNGFTLLYVSDIMYNVTSNMSMCSLVLVALERMSATVWPWRYRNTRTSKFMVAIAATWFVGLSIHGVLYYIMKYVIRRKVPMLAVLATILLLSITTICVSYVTIYLKLKWQRLQQQDPQDPRDPRQSSETQDQPTESGLGNETTRPPGSLQRTMIKDRELALTLFIVTVSSLVSWLPYALMQVFALTISYRAIYAITLLQCTNSLMNPAIYALRMREFRSALIQFACKCSRYYPHVAPAEPNRTVQLSVAEI</sequence>
<accession>A7S1Q8</accession>
<dbReference type="PROSITE" id="PS50262">
    <property type="entry name" value="G_PROTEIN_RECEP_F1_2"/>
    <property type="match status" value="1"/>
</dbReference>
<dbReference type="FunCoup" id="A7S1Q8">
    <property type="interactions" value="33"/>
</dbReference>
<feature type="transmembrane region" description="Helical" evidence="11">
    <location>
        <begin position="281"/>
        <end position="302"/>
    </location>
</feature>
<feature type="transmembrane region" description="Helical" evidence="11">
    <location>
        <begin position="172"/>
        <end position="195"/>
    </location>
</feature>
<dbReference type="Pfam" id="PF00001">
    <property type="entry name" value="7tm_1"/>
    <property type="match status" value="1"/>
</dbReference>
<dbReference type="Gene3D" id="1.20.1070.10">
    <property type="entry name" value="Rhodopsin 7-helix transmembrane proteins"/>
    <property type="match status" value="1"/>
</dbReference>
<dbReference type="GO" id="GO:0005886">
    <property type="term" value="C:plasma membrane"/>
    <property type="evidence" value="ECO:0000318"/>
    <property type="project" value="GO_Central"/>
</dbReference>
<organism evidence="13 14">
    <name type="scientific">Nematostella vectensis</name>
    <name type="common">Starlet sea anemone</name>
    <dbReference type="NCBI Taxonomy" id="45351"/>
    <lineage>
        <taxon>Eukaryota</taxon>
        <taxon>Metazoa</taxon>
        <taxon>Cnidaria</taxon>
        <taxon>Anthozoa</taxon>
        <taxon>Hexacorallia</taxon>
        <taxon>Actiniaria</taxon>
        <taxon>Edwardsiidae</taxon>
        <taxon>Nematostella</taxon>
    </lineage>
</organism>